<comment type="cofactor">
    <cofactor evidence="1">
        <name>Zn(2+)</name>
        <dbReference type="ChEBI" id="CHEBI:29105"/>
    </cofactor>
</comment>
<sequence>MGGKISARQVLTPAGWLADAVVSWDDDGCITSVDGGGFDEATAVGTLVPGVANLHTHSFQRAMAGLAETRGPSGADDFWSWREVMYRFLGVLTPEHIEVIAAQVQMDMAEAGFTASAEFHYLHHQPGGARFADMAETSRRIMAASETSGIGLTHLPVLYSRGGLDDRPLSEGQARFGCTPDEFAKLYEAIVDAARDMPSDFRLGIAPHSLRAVSRDGLDACRELCPDGPIHIHAAEQVKEVEEVSAHLGARPVRYLLDAVGAGARWCLIHATHVDDGEVTDLARSGAVAGLCPTTEANLGDGIFPAQTFLAAGGSFGVGSDSNIRISLAEELRMLEVSQRLALRQRAVLTDDANRSNGRNLLERAAAGGAKAIGRNAGGIETGMLADLVALSDETPFLDWPTPDHRLDAWIFGAEEKAVSDVWSAGRHIVTEGNHIRREAITARFRKTMRELAEAL</sequence>
<evidence type="ECO:0000256" key="2">
    <source>
        <dbReference type="ARBA" id="ARBA00022723"/>
    </source>
</evidence>
<keyword evidence="2" id="KW-0479">Metal-binding</keyword>
<dbReference type="Gene3D" id="3.20.20.140">
    <property type="entry name" value="Metal-dependent hydrolases"/>
    <property type="match status" value="1"/>
</dbReference>
<dbReference type="SUPFAM" id="SSF51338">
    <property type="entry name" value="Composite domain of metallo-dependent hydrolases"/>
    <property type="match status" value="1"/>
</dbReference>
<evidence type="ECO:0000256" key="1">
    <source>
        <dbReference type="ARBA" id="ARBA00001947"/>
    </source>
</evidence>
<dbReference type="NCBIfam" id="NF006681">
    <property type="entry name" value="PRK09229.1-2"/>
    <property type="match status" value="1"/>
</dbReference>
<dbReference type="RefSeq" id="WP_221573834.1">
    <property type="nucleotide sequence ID" value="NZ_JAIGNK010000003.1"/>
</dbReference>
<comment type="caution">
    <text evidence="6">The sequence shown here is derived from an EMBL/GenBank/DDBJ whole genome shotgun (WGS) entry which is preliminary data.</text>
</comment>
<reference evidence="6 7" key="1">
    <citation type="submission" date="2021-08" db="EMBL/GenBank/DDBJ databases">
        <title>Comparative Genomics Analysis of the Genus Qipengyuania Reveals Extensive Genetic Diversity and Metabolic Versatility, Including the Description of Fifteen Novel Species.</title>
        <authorList>
            <person name="Liu Y."/>
        </authorList>
    </citation>
    <scope>NUCLEOTIDE SEQUENCE [LARGE SCALE GENOMIC DNA]</scope>
    <source>
        <strain evidence="6 7">1NDH17</strain>
    </source>
</reference>
<dbReference type="Proteomes" id="UP000783253">
    <property type="component" value="Unassembled WGS sequence"/>
</dbReference>
<dbReference type="InterPro" id="IPR010252">
    <property type="entry name" value="HutF"/>
</dbReference>
<dbReference type="InterPro" id="IPR006680">
    <property type="entry name" value="Amidohydro-rel"/>
</dbReference>
<dbReference type="InterPro" id="IPR011059">
    <property type="entry name" value="Metal-dep_hydrolase_composite"/>
</dbReference>
<evidence type="ECO:0000313" key="6">
    <source>
        <dbReference type="EMBL" id="MBX7458417.1"/>
    </source>
</evidence>
<proteinExistence type="predicted"/>
<dbReference type="EC" id="3.5.3.13" evidence="6"/>
<protein>
    <submittedName>
        <fullName evidence="6">Formimidoylglutamate deiminase</fullName>
        <ecNumber evidence="6">3.5.3.13</ecNumber>
    </submittedName>
</protein>
<evidence type="ECO:0000256" key="4">
    <source>
        <dbReference type="ARBA" id="ARBA00022833"/>
    </source>
</evidence>
<dbReference type="NCBIfam" id="NF006684">
    <property type="entry name" value="PRK09229.1-5"/>
    <property type="match status" value="1"/>
</dbReference>
<evidence type="ECO:0000256" key="3">
    <source>
        <dbReference type="ARBA" id="ARBA00022801"/>
    </source>
</evidence>
<dbReference type="PANTHER" id="PTHR11271">
    <property type="entry name" value="GUANINE DEAMINASE"/>
    <property type="match status" value="1"/>
</dbReference>
<keyword evidence="4" id="KW-0862">Zinc</keyword>
<keyword evidence="3 6" id="KW-0378">Hydrolase</keyword>
<name>A0ABS7IXX5_9SPHN</name>
<evidence type="ECO:0000313" key="7">
    <source>
        <dbReference type="Proteomes" id="UP000783253"/>
    </source>
</evidence>
<dbReference type="NCBIfam" id="TIGR02022">
    <property type="entry name" value="hutF"/>
    <property type="match status" value="1"/>
</dbReference>
<dbReference type="SUPFAM" id="SSF51556">
    <property type="entry name" value="Metallo-dependent hydrolases"/>
    <property type="match status" value="1"/>
</dbReference>
<dbReference type="Gene3D" id="2.30.40.10">
    <property type="entry name" value="Urease, subunit C, domain 1"/>
    <property type="match status" value="1"/>
</dbReference>
<dbReference type="GO" id="GO:0050416">
    <property type="term" value="F:formimidoylglutamate deiminase activity"/>
    <property type="evidence" value="ECO:0007669"/>
    <property type="project" value="UniProtKB-EC"/>
</dbReference>
<dbReference type="Pfam" id="PF01979">
    <property type="entry name" value="Amidohydro_1"/>
    <property type="match status" value="1"/>
</dbReference>
<dbReference type="PANTHER" id="PTHR11271:SF48">
    <property type="entry name" value="AMIDOHYDROLASE-RELATED DOMAIN-CONTAINING PROTEIN"/>
    <property type="match status" value="1"/>
</dbReference>
<gene>
    <name evidence="6" type="ORF">K3152_09180</name>
</gene>
<feature type="domain" description="Amidohydrolase-related" evidence="5">
    <location>
        <begin position="46"/>
        <end position="427"/>
    </location>
</feature>
<organism evidence="6 7">
    <name type="scientific">Qipengyuania polymorpha</name>
    <dbReference type="NCBI Taxonomy" id="2867234"/>
    <lineage>
        <taxon>Bacteria</taxon>
        <taxon>Pseudomonadati</taxon>
        <taxon>Pseudomonadota</taxon>
        <taxon>Alphaproteobacteria</taxon>
        <taxon>Sphingomonadales</taxon>
        <taxon>Erythrobacteraceae</taxon>
        <taxon>Qipengyuania</taxon>
    </lineage>
</organism>
<dbReference type="InterPro" id="IPR051607">
    <property type="entry name" value="Metallo-dep_hydrolases"/>
</dbReference>
<dbReference type="InterPro" id="IPR032466">
    <property type="entry name" value="Metal_Hydrolase"/>
</dbReference>
<dbReference type="EMBL" id="JAIGNK010000003">
    <property type="protein sequence ID" value="MBX7458417.1"/>
    <property type="molecule type" value="Genomic_DNA"/>
</dbReference>
<evidence type="ECO:0000259" key="5">
    <source>
        <dbReference type="Pfam" id="PF01979"/>
    </source>
</evidence>
<keyword evidence="7" id="KW-1185">Reference proteome</keyword>
<accession>A0ABS7IXX5</accession>